<comment type="similarity">
    <text evidence="2">Belongs to the Nudix hydrolase family.</text>
</comment>
<evidence type="ECO:0000256" key="1">
    <source>
        <dbReference type="ARBA" id="ARBA00022801"/>
    </source>
</evidence>
<dbReference type="Proteomes" id="UP000750711">
    <property type="component" value="Unassembled WGS sequence"/>
</dbReference>
<dbReference type="EMBL" id="JAGHQM010000842">
    <property type="protein sequence ID" value="KAH0558450.1"/>
    <property type="molecule type" value="Genomic_DNA"/>
</dbReference>
<dbReference type="Gene3D" id="3.90.79.10">
    <property type="entry name" value="Nucleoside Triphosphate Pyrophosphohydrolase"/>
    <property type="match status" value="1"/>
</dbReference>
<dbReference type="SUPFAM" id="SSF55811">
    <property type="entry name" value="Nudix"/>
    <property type="match status" value="1"/>
</dbReference>
<dbReference type="GO" id="GO:0006203">
    <property type="term" value="P:dGTP catabolic process"/>
    <property type="evidence" value="ECO:0007669"/>
    <property type="project" value="TreeGrafter"/>
</dbReference>
<dbReference type="InterPro" id="IPR020476">
    <property type="entry name" value="Nudix_hydrolase"/>
</dbReference>
<feature type="domain" description="Nudix hydrolase" evidence="3">
    <location>
        <begin position="18"/>
        <end position="150"/>
    </location>
</feature>
<dbReference type="Pfam" id="PF00293">
    <property type="entry name" value="NUDIX"/>
    <property type="match status" value="1"/>
</dbReference>
<dbReference type="FunFam" id="3.90.79.10:FF:000060">
    <property type="entry name" value="Nudix hydrolase 1"/>
    <property type="match status" value="1"/>
</dbReference>
<name>A0A9P8RN85_9PEZI</name>
<dbReference type="PANTHER" id="PTHR16099:SF5">
    <property type="entry name" value="NUCLEOTIDE TRIPHOSPHATE DIPHOSPHATASE NUDT15"/>
    <property type="match status" value="1"/>
</dbReference>
<organism evidence="4 5">
    <name type="scientific">Trichoglossum hirsutum</name>
    <dbReference type="NCBI Taxonomy" id="265104"/>
    <lineage>
        <taxon>Eukaryota</taxon>
        <taxon>Fungi</taxon>
        <taxon>Dikarya</taxon>
        <taxon>Ascomycota</taxon>
        <taxon>Pezizomycotina</taxon>
        <taxon>Geoglossomycetes</taxon>
        <taxon>Geoglossales</taxon>
        <taxon>Geoglossaceae</taxon>
        <taxon>Trichoglossum</taxon>
    </lineage>
</organism>
<dbReference type="PANTHER" id="PTHR16099">
    <property type="entry name" value="8-OXO-DGTP DIPHOSPHATES NUDT15"/>
    <property type="match status" value="1"/>
</dbReference>
<evidence type="ECO:0000256" key="2">
    <source>
        <dbReference type="RuleBase" id="RU003476"/>
    </source>
</evidence>
<dbReference type="AlphaFoldDB" id="A0A9P8RN85"/>
<accession>A0A9P8RN85</accession>
<reference evidence="4" key="1">
    <citation type="submission" date="2021-03" db="EMBL/GenBank/DDBJ databases">
        <title>Comparative genomics and phylogenomic investigation of the class Geoglossomycetes provide insights into ecological specialization and systematics.</title>
        <authorList>
            <person name="Melie T."/>
            <person name="Pirro S."/>
            <person name="Miller A.N."/>
            <person name="Quandt A."/>
        </authorList>
    </citation>
    <scope>NUCLEOTIDE SEQUENCE</scope>
    <source>
        <strain evidence="4">CAQ_001_2017</strain>
    </source>
</reference>
<keyword evidence="5" id="KW-1185">Reference proteome</keyword>
<comment type="caution">
    <text evidence="4">The sequence shown here is derived from an EMBL/GenBank/DDBJ whole genome shotgun (WGS) entry which is preliminary data.</text>
</comment>
<keyword evidence="1 2" id="KW-0378">Hydrolase</keyword>
<dbReference type="InterPro" id="IPR000086">
    <property type="entry name" value="NUDIX_hydrolase_dom"/>
</dbReference>
<evidence type="ECO:0000313" key="4">
    <source>
        <dbReference type="EMBL" id="KAH0558450.1"/>
    </source>
</evidence>
<evidence type="ECO:0000313" key="5">
    <source>
        <dbReference type="Proteomes" id="UP000750711"/>
    </source>
</evidence>
<gene>
    <name evidence="4" type="ORF">GP486_004896</name>
</gene>
<dbReference type="GO" id="GO:0005829">
    <property type="term" value="C:cytosol"/>
    <property type="evidence" value="ECO:0007669"/>
    <property type="project" value="TreeGrafter"/>
</dbReference>
<dbReference type="PROSITE" id="PS00893">
    <property type="entry name" value="NUDIX_BOX"/>
    <property type="match status" value="1"/>
</dbReference>
<dbReference type="PROSITE" id="PS51462">
    <property type="entry name" value="NUDIX"/>
    <property type="match status" value="1"/>
</dbReference>
<dbReference type="PRINTS" id="PR00502">
    <property type="entry name" value="NUDIXFAMILY"/>
</dbReference>
<proteinExistence type="inferred from homology"/>
<sequence length="185" mass="20245">MATIQSSSPPSSLQRFPHPRVGVGIFVMKEGGKFVIGQRRGSHGAGTWGLPGGHLEFGETIEACAKREVLEETGLGVREVRLLTVTDDITDDGRHFVTIFVGCKLSEPETAPEPQVIEPHRCSGWEWATWEELCSYADAHSRTLFLPLQDLREQRPGFHPVGCYARAACCKAGFPSADVLPEKAS</sequence>
<protein>
    <recommendedName>
        <fullName evidence="3">Nudix hydrolase domain-containing protein</fullName>
    </recommendedName>
</protein>
<dbReference type="CDD" id="cd04678">
    <property type="entry name" value="NUDIX_MTH2_Nudt15"/>
    <property type="match status" value="1"/>
</dbReference>
<dbReference type="InterPro" id="IPR015797">
    <property type="entry name" value="NUDIX_hydrolase-like_dom_sf"/>
</dbReference>
<dbReference type="InterPro" id="IPR020084">
    <property type="entry name" value="NUDIX_hydrolase_CS"/>
</dbReference>
<evidence type="ECO:0000259" key="3">
    <source>
        <dbReference type="PROSITE" id="PS51462"/>
    </source>
</evidence>
<dbReference type="GO" id="GO:0035539">
    <property type="term" value="F:8-oxo-7,8-dihydrodeoxyguanosine triphosphate pyrophosphatase activity"/>
    <property type="evidence" value="ECO:0007669"/>
    <property type="project" value="TreeGrafter"/>
</dbReference>